<sequence length="398" mass="44917">MAEKKRNRTGVTPTIESKYSKKYLPETSSKTSKSSIKLPSSVGKTKERTKILPGNSLEEDIGVRKNQRNKVDHNNAVGKKSTKIKDSKPQISVKQKSVVKIDSLSEKQKTVGKIEKVKAQVKNGIISSPSGKESVKVSGAIKNNGKSATFIKEDETNKVHTDSTQENYDYEDDFEMIIVMLEEQMSEFLPRKQGGDSNTFVSDFSVLLGQEDSFAEFWKELCSSRPIYCAYFCKTLTNLLICSHGIDSNNMESCKSTISEDHNEDFNQFLESSILSIWNINEPSRPKCLLCCQGNVSKVCLGEYYSKHQQLAFAGTNEGTIYLWDFYDKGPNLRKKVCSLDEWGMIIVWSVIKKGKNQYETYELIPSLHLSLEETCSEWMKSVHGSSAERQRKSAGHK</sequence>
<dbReference type="OrthoDB" id="2162425at2759"/>
<dbReference type="AlphaFoldDB" id="A0A8K0K797"/>
<dbReference type="GO" id="GO:0045504">
    <property type="term" value="F:dynein heavy chain binding"/>
    <property type="evidence" value="ECO:0007669"/>
    <property type="project" value="InterPro"/>
</dbReference>
<proteinExistence type="predicted"/>
<feature type="non-terminal residue" evidence="2">
    <location>
        <position position="1"/>
    </location>
</feature>
<accession>A0A8K0K797</accession>
<feature type="compositionally biased region" description="Low complexity" evidence="1">
    <location>
        <begin position="28"/>
        <end position="41"/>
    </location>
</feature>
<keyword evidence="3" id="KW-1185">Reference proteome</keyword>
<dbReference type="InterPro" id="IPR042505">
    <property type="entry name" value="DYNC2I1"/>
</dbReference>
<feature type="region of interest" description="Disordered" evidence="1">
    <location>
        <begin position="1"/>
        <end position="91"/>
    </location>
</feature>
<evidence type="ECO:0000313" key="3">
    <source>
        <dbReference type="Proteomes" id="UP000792457"/>
    </source>
</evidence>
<dbReference type="EMBL" id="KZ308407">
    <property type="protein sequence ID" value="KAG8229016.1"/>
    <property type="molecule type" value="Genomic_DNA"/>
</dbReference>
<reference evidence="2" key="1">
    <citation type="submission" date="2013-04" db="EMBL/GenBank/DDBJ databases">
        <authorList>
            <person name="Qu J."/>
            <person name="Murali S.C."/>
            <person name="Bandaranaike D."/>
            <person name="Bellair M."/>
            <person name="Blankenburg K."/>
            <person name="Chao H."/>
            <person name="Dinh H."/>
            <person name="Doddapaneni H."/>
            <person name="Downs B."/>
            <person name="Dugan-Rocha S."/>
            <person name="Elkadiri S."/>
            <person name="Gnanaolivu R.D."/>
            <person name="Hernandez B."/>
            <person name="Javaid M."/>
            <person name="Jayaseelan J.C."/>
            <person name="Lee S."/>
            <person name="Li M."/>
            <person name="Ming W."/>
            <person name="Munidasa M."/>
            <person name="Muniz J."/>
            <person name="Nguyen L."/>
            <person name="Ongeri F."/>
            <person name="Osuji N."/>
            <person name="Pu L.-L."/>
            <person name="Puazo M."/>
            <person name="Qu C."/>
            <person name="Quiroz J."/>
            <person name="Raj R."/>
            <person name="Weissenberger G."/>
            <person name="Xin Y."/>
            <person name="Zou X."/>
            <person name="Han Y."/>
            <person name="Richards S."/>
            <person name="Worley K."/>
            <person name="Muzny D."/>
            <person name="Gibbs R."/>
        </authorList>
    </citation>
    <scope>NUCLEOTIDE SEQUENCE</scope>
    <source>
        <strain evidence="2">Sampled in the wild</strain>
    </source>
</reference>
<name>A0A8K0K797_LADFU</name>
<dbReference type="Proteomes" id="UP000792457">
    <property type="component" value="Unassembled WGS sequence"/>
</dbReference>
<gene>
    <name evidence="2" type="ORF">J437_LFUL007570</name>
</gene>
<evidence type="ECO:0000256" key="1">
    <source>
        <dbReference type="SAM" id="MobiDB-lite"/>
    </source>
</evidence>
<dbReference type="PANTHER" id="PTHR16022:SF0">
    <property type="entry name" value="CYTOPLASMIC DYNEIN 2 INTERMEDIATE CHAIN 1"/>
    <property type="match status" value="1"/>
</dbReference>
<comment type="caution">
    <text evidence="2">The sequence shown here is derived from an EMBL/GenBank/DDBJ whole genome shotgun (WGS) entry which is preliminary data.</text>
</comment>
<dbReference type="SUPFAM" id="SSF50978">
    <property type="entry name" value="WD40 repeat-like"/>
    <property type="match status" value="1"/>
</dbReference>
<protein>
    <submittedName>
        <fullName evidence="2">Uncharacterized protein</fullName>
    </submittedName>
</protein>
<dbReference type="GO" id="GO:0005868">
    <property type="term" value="C:cytoplasmic dynein complex"/>
    <property type="evidence" value="ECO:0007669"/>
    <property type="project" value="InterPro"/>
</dbReference>
<dbReference type="GO" id="GO:0045503">
    <property type="term" value="F:dynein light chain binding"/>
    <property type="evidence" value="ECO:0007669"/>
    <property type="project" value="InterPro"/>
</dbReference>
<evidence type="ECO:0000313" key="2">
    <source>
        <dbReference type="EMBL" id="KAG8229016.1"/>
    </source>
</evidence>
<dbReference type="GO" id="GO:0005929">
    <property type="term" value="C:cilium"/>
    <property type="evidence" value="ECO:0007669"/>
    <property type="project" value="GOC"/>
</dbReference>
<dbReference type="PANTHER" id="PTHR16022">
    <property type="entry name" value="WD REPEAT DOMAIN 60"/>
    <property type="match status" value="1"/>
</dbReference>
<dbReference type="GO" id="GO:0042073">
    <property type="term" value="P:intraciliary transport"/>
    <property type="evidence" value="ECO:0007669"/>
    <property type="project" value="InterPro"/>
</dbReference>
<organism evidence="2 3">
    <name type="scientific">Ladona fulva</name>
    <name type="common">Scarce chaser dragonfly</name>
    <name type="synonym">Libellula fulva</name>
    <dbReference type="NCBI Taxonomy" id="123851"/>
    <lineage>
        <taxon>Eukaryota</taxon>
        <taxon>Metazoa</taxon>
        <taxon>Ecdysozoa</taxon>
        <taxon>Arthropoda</taxon>
        <taxon>Hexapoda</taxon>
        <taxon>Insecta</taxon>
        <taxon>Pterygota</taxon>
        <taxon>Palaeoptera</taxon>
        <taxon>Odonata</taxon>
        <taxon>Epiprocta</taxon>
        <taxon>Anisoptera</taxon>
        <taxon>Libelluloidea</taxon>
        <taxon>Libellulidae</taxon>
        <taxon>Ladona</taxon>
    </lineage>
</organism>
<dbReference type="InterPro" id="IPR036322">
    <property type="entry name" value="WD40_repeat_dom_sf"/>
</dbReference>
<reference evidence="2" key="2">
    <citation type="submission" date="2017-10" db="EMBL/GenBank/DDBJ databases">
        <title>Ladona fulva Genome sequencing and assembly.</title>
        <authorList>
            <person name="Murali S."/>
            <person name="Richards S."/>
            <person name="Bandaranaike D."/>
            <person name="Bellair M."/>
            <person name="Blankenburg K."/>
            <person name="Chao H."/>
            <person name="Dinh H."/>
            <person name="Doddapaneni H."/>
            <person name="Dugan-Rocha S."/>
            <person name="Elkadiri S."/>
            <person name="Gnanaolivu R."/>
            <person name="Hernandez B."/>
            <person name="Skinner E."/>
            <person name="Javaid M."/>
            <person name="Lee S."/>
            <person name="Li M."/>
            <person name="Ming W."/>
            <person name="Munidasa M."/>
            <person name="Muniz J."/>
            <person name="Nguyen L."/>
            <person name="Hughes D."/>
            <person name="Osuji N."/>
            <person name="Pu L.-L."/>
            <person name="Puazo M."/>
            <person name="Qu C."/>
            <person name="Quiroz J."/>
            <person name="Raj R."/>
            <person name="Weissenberger G."/>
            <person name="Xin Y."/>
            <person name="Zou X."/>
            <person name="Han Y."/>
            <person name="Worley K."/>
            <person name="Muzny D."/>
            <person name="Gibbs R."/>
        </authorList>
    </citation>
    <scope>NUCLEOTIDE SEQUENCE</scope>
    <source>
        <strain evidence="2">Sampled in the wild</strain>
    </source>
</reference>